<dbReference type="Gene3D" id="2.30.130.30">
    <property type="entry name" value="Hypothetical protein"/>
    <property type="match status" value="1"/>
</dbReference>
<dbReference type="VEuPathDB" id="MicrosporidiaDB:H312_00363"/>
<accession>A0A059F556</accession>
<reference evidence="2 3" key="2">
    <citation type="submission" date="2014-03" db="EMBL/GenBank/DDBJ databases">
        <title>The Genome Sequence of Anncaliia algerae insect isolate PRA339.</title>
        <authorList>
            <consortium name="The Broad Institute Genome Sequencing Platform"/>
            <consortium name="The Broad Institute Genome Sequencing Center for Infectious Disease"/>
            <person name="Cuomo C."/>
            <person name="Becnel J."/>
            <person name="Sanscrainte N."/>
            <person name="Walker B."/>
            <person name="Young S.K."/>
            <person name="Zeng Q."/>
            <person name="Gargeya S."/>
            <person name="Fitzgerald M."/>
            <person name="Haas B."/>
            <person name="Abouelleil A."/>
            <person name="Alvarado L."/>
            <person name="Arachchi H.M."/>
            <person name="Berlin A.M."/>
            <person name="Chapman S.B."/>
            <person name="Dewar J."/>
            <person name="Goldberg J."/>
            <person name="Griggs A."/>
            <person name="Gujja S."/>
            <person name="Hansen M."/>
            <person name="Howarth C."/>
            <person name="Imamovic A."/>
            <person name="Larimer J."/>
            <person name="McCowan C."/>
            <person name="Murphy C."/>
            <person name="Neiman D."/>
            <person name="Pearson M."/>
            <person name="Priest M."/>
            <person name="Roberts A."/>
            <person name="Saif S."/>
            <person name="Shea T."/>
            <person name="Sisk P."/>
            <person name="Sykes S."/>
            <person name="Wortman J."/>
            <person name="Nusbaum C."/>
            <person name="Birren B."/>
        </authorList>
    </citation>
    <scope>NUCLEOTIDE SEQUENCE [LARGE SCALE GENOMIC DNA]</scope>
    <source>
        <strain evidence="2 3">PRA339</strain>
    </source>
</reference>
<evidence type="ECO:0000313" key="3">
    <source>
        <dbReference type="Proteomes" id="UP000030655"/>
    </source>
</evidence>
<gene>
    <name evidence="2" type="ORF">H312_00363</name>
</gene>
<dbReference type="EMBL" id="KK365131">
    <property type="protein sequence ID" value="KCZ82340.1"/>
    <property type="molecule type" value="Genomic_DNA"/>
</dbReference>
<proteinExistence type="predicted"/>
<reference evidence="3" key="1">
    <citation type="submission" date="2013-02" db="EMBL/GenBank/DDBJ databases">
        <authorList>
            <consortium name="The Broad Institute Genome Sequencing Platform"/>
            <person name="Cuomo C."/>
            <person name="Becnel J."/>
            <person name="Sanscrainte N."/>
            <person name="Walker B."/>
            <person name="Young S.K."/>
            <person name="Zeng Q."/>
            <person name="Gargeya S."/>
            <person name="Fitzgerald M."/>
            <person name="Haas B."/>
            <person name="Abouelleil A."/>
            <person name="Alvarado L."/>
            <person name="Arachchi H.M."/>
            <person name="Berlin A.M."/>
            <person name="Chapman S.B."/>
            <person name="Dewar J."/>
            <person name="Goldberg J."/>
            <person name="Griggs A."/>
            <person name="Gujja S."/>
            <person name="Hansen M."/>
            <person name="Howarth C."/>
            <person name="Imamovic A."/>
            <person name="Larimer J."/>
            <person name="McCowan C."/>
            <person name="Murphy C."/>
            <person name="Neiman D."/>
            <person name="Pearson M."/>
            <person name="Priest M."/>
            <person name="Roberts A."/>
            <person name="Saif S."/>
            <person name="Shea T."/>
            <person name="Sisk P."/>
            <person name="Sykes S."/>
            <person name="Wortman J."/>
            <person name="Nusbaum C."/>
            <person name="Birren B."/>
        </authorList>
    </citation>
    <scope>NUCLEOTIDE SEQUENCE [LARGE SCALE GENOMIC DNA]</scope>
    <source>
        <strain evidence="3">PRA339</strain>
    </source>
</reference>
<dbReference type="Proteomes" id="UP000030655">
    <property type="component" value="Unassembled WGS sequence"/>
</dbReference>
<name>A0A059F556_9MICR</name>
<dbReference type="PANTHER" id="PTHR34204">
    <property type="entry name" value="RNA-BINDING ASCH DOMAIN PROTEIN"/>
    <property type="match status" value="1"/>
</dbReference>
<protein>
    <recommendedName>
        <fullName evidence="1">ASCH domain-containing protein</fullName>
    </recommendedName>
</protein>
<evidence type="ECO:0000259" key="1">
    <source>
        <dbReference type="Pfam" id="PF04266"/>
    </source>
</evidence>
<evidence type="ECO:0000313" key="2">
    <source>
        <dbReference type="EMBL" id="KCZ82340.1"/>
    </source>
</evidence>
<dbReference type="AlphaFoldDB" id="A0A059F556"/>
<feature type="domain" description="ASCH" evidence="1">
    <location>
        <begin position="12"/>
        <end position="102"/>
    </location>
</feature>
<dbReference type="PANTHER" id="PTHR34204:SF2">
    <property type="entry name" value="RNA-BINDING ASCH DOMAIN PROTEIN"/>
    <property type="match status" value="1"/>
</dbReference>
<dbReference type="Pfam" id="PF04266">
    <property type="entry name" value="ASCH"/>
    <property type="match status" value="1"/>
</dbReference>
<dbReference type="InterPro" id="IPR015947">
    <property type="entry name" value="PUA-like_sf"/>
</dbReference>
<dbReference type="SUPFAM" id="SSF88697">
    <property type="entry name" value="PUA domain-like"/>
    <property type="match status" value="1"/>
</dbReference>
<keyword evidence="3" id="KW-1185">Reference proteome</keyword>
<organism evidence="2 3">
    <name type="scientific">Anncaliia algerae PRA339</name>
    <dbReference type="NCBI Taxonomy" id="1288291"/>
    <lineage>
        <taxon>Eukaryota</taxon>
        <taxon>Fungi</taxon>
        <taxon>Fungi incertae sedis</taxon>
        <taxon>Microsporidia</taxon>
        <taxon>Tubulinosematoidea</taxon>
        <taxon>Tubulinosematidae</taxon>
        <taxon>Anncaliia</taxon>
    </lineage>
</organism>
<sequence>MLTLGIIGEHNLQEKYLNLIKKGIKTVEGRINDGKFAEYKKGDIIKFVENKNPQNFILCKILRVHHYKTFEEMLQKEGLGRCLPGVKIIEEGVNIYRSFTGYIEREKLHGVLAFTLSSME</sequence>
<dbReference type="InterPro" id="IPR007374">
    <property type="entry name" value="ASCH_domain"/>
</dbReference>
<dbReference type="OrthoDB" id="112749at2759"/>
<dbReference type="HOGENOM" id="CLU_139906_0_0_1"/>